<evidence type="ECO:0000259" key="13">
    <source>
        <dbReference type="Pfam" id="PF01507"/>
    </source>
</evidence>
<dbReference type="AlphaFoldDB" id="A0A813WQV8"/>
<keyword evidence="4" id="KW-0288">FMN</keyword>
<dbReference type="PANTHER" id="PTHR23293:SF9">
    <property type="entry name" value="FAD SYNTHASE"/>
    <property type="match status" value="1"/>
</dbReference>
<evidence type="ECO:0000313" key="16">
    <source>
        <dbReference type="EMBL" id="CAF3600162.1"/>
    </source>
</evidence>
<protein>
    <recommendedName>
        <fullName evidence="2">FAD synthase</fullName>
        <ecNumber evidence="2">2.7.7.2</ecNumber>
    </recommendedName>
    <alternativeName>
        <fullName evidence="10">FAD pyrophosphorylase</fullName>
    </alternativeName>
    <alternativeName>
        <fullName evidence="11">FMN adenylyltransferase</fullName>
    </alternativeName>
</protein>
<evidence type="ECO:0000256" key="5">
    <source>
        <dbReference type="ARBA" id="ARBA00022679"/>
    </source>
</evidence>
<comment type="pathway">
    <text evidence="1">Cofactor biosynthesis; FAD biosynthesis; FAD from FMN: step 1/1.</text>
</comment>
<comment type="caution">
    <text evidence="15">The sequence shown here is derived from an EMBL/GenBank/DDBJ whole genome shotgun (WGS) entry which is preliminary data.</text>
</comment>
<evidence type="ECO:0000256" key="11">
    <source>
        <dbReference type="ARBA" id="ARBA00031871"/>
    </source>
</evidence>
<keyword evidence="6" id="KW-0548">Nucleotidyltransferase</keyword>
<dbReference type="EC" id="2.7.7.2" evidence="2"/>
<dbReference type="EMBL" id="CAJNOK010001514">
    <property type="protein sequence ID" value="CAF0816051.1"/>
    <property type="molecule type" value="Genomic_DNA"/>
</dbReference>
<dbReference type="Pfam" id="PF01507">
    <property type="entry name" value="PAPS_reduct"/>
    <property type="match status" value="1"/>
</dbReference>
<evidence type="ECO:0000256" key="8">
    <source>
        <dbReference type="ARBA" id="ARBA00022827"/>
    </source>
</evidence>
<proteinExistence type="predicted"/>
<evidence type="ECO:0000313" key="18">
    <source>
        <dbReference type="Proteomes" id="UP000663829"/>
    </source>
</evidence>
<evidence type="ECO:0000256" key="3">
    <source>
        <dbReference type="ARBA" id="ARBA00022630"/>
    </source>
</evidence>
<evidence type="ECO:0000256" key="10">
    <source>
        <dbReference type="ARBA" id="ARBA00031145"/>
    </source>
</evidence>
<organism evidence="15 18">
    <name type="scientific">Didymodactylos carnosus</name>
    <dbReference type="NCBI Taxonomy" id="1234261"/>
    <lineage>
        <taxon>Eukaryota</taxon>
        <taxon>Metazoa</taxon>
        <taxon>Spiralia</taxon>
        <taxon>Gnathifera</taxon>
        <taxon>Rotifera</taxon>
        <taxon>Eurotatoria</taxon>
        <taxon>Bdelloidea</taxon>
        <taxon>Philodinida</taxon>
        <taxon>Philodinidae</taxon>
        <taxon>Didymodactylos</taxon>
    </lineage>
</organism>
<gene>
    <name evidence="15" type="ORF">GPM918_LOCUS6458</name>
    <name evidence="14" type="ORF">OVA965_LOCUS5400</name>
    <name evidence="17" type="ORF">SRO942_LOCUS6458</name>
    <name evidence="16" type="ORF">TMI583_LOCUS5398</name>
</gene>
<dbReference type="EMBL" id="CAJOBA010001514">
    <property type="protein sequence ID" value="CAF3600162.1"/>
    <property type="molecule type" value="Genomic_DNA"/>
</dbReference>
<comment type="catalytic activity">
    <reaction evidence="12">
        <text>FMN + ATP + H(+) = FAD + diphosphate</text>
        <dbReference type="Rhea" id="RHEA:17237"/>
        <dbReference type="ChEBI" id="CHEBI:15378"/>
        <dbReference type="ChEBI" id="CHEBI:30616"/>
        <dbReference type="ChEBI" id="CHEBI:33019"/>
        <dbReference type="ChEBI" id="CHEBI:57692"/>
        <dbReference type="ChEBI" id="CHEBI:58210"/>
        <dbReference type="EC" id="2.7.7.2"/>
    </reaction>
</comment>
<dbReference type="GO" id="GO:0006747">
    <property type="term" value="P:FAD biosynthetic process"/>
    <property type="evidence" value="ECO:0007669"/>
    <property type="project" value="TreeGrafter"/>
</dbReference>
<evidence type="ECO:0000256" key="7">
    <source>
        <dbReference type="ARBA" id="ARBA00022741"/>
    </source>
</evidence>
<keyword evidence="9" id="KW-0067">ATP-binding</keyword>
<dbReference type="PANTHER" id="PTHR23293">
    <property type="entry name" value="FAD SYNTHETASE-RELATED FMN ADENYLYLTRANSFERASE"/>
    <property type="match status" value="1"/>
</dbReference>
<dbReference type="InterPro" id="IPR002500">
    <property type="entry name" value="PAPS_reduct_dom"/>
</dbReference>
<name>A0A813WQV8_9BILA</name>
<evidence type="ECO:0000256" key="9">
    <source>
        <dbReference type="ARBA" id="ARBA00022840"/>
    </source>
</evidence>
<dbReference type="GO" id="GO:0003919">
    <property type="term" value="F:FMN adenylyltransferase activity"/>
    <property type="evidence" value="ECO:0007669"/>
    <property type="project" value="UniProtKB-EC"/>
</dbReference>
<accession>A0A813WQV8</accession>
<keyword evidence="7" id="KW-0547">Nucleotide-binding</keyword>
<evidence type="ECO:0000256" key="6">
    <source>
        <dbReference type="ARBA" id="ARBA00022695"/>
    </source>
</evidence>
<keyword evidence="3" id="KW-0285">Flavoprotein</keyword>
<dbReference type="Proteomes" id="UP000681722">
    <property type="component" value="Unassembled WGS sequence"/>
</dbReference>
<evidence type="ECO:0000313" key="17">
    <source>
        <dbReference type="EMBL" id="CAF3646166.1"/>
    </source>
</evidence>
<dbReference type="GO" id="GO:0005524">
    <property type="term" value="F:ATP binding"/>
    <property type="evidence" value="ECO:0007669"/>
    <property type="project" value="UniProtKB-KW"/>
</dbReference>
<dbReference type="EMBL" id="CAJNOQ010000996">
    <property type="protein sequence ID" value="CAF0858502.1"/>
    <property type="molecule type" value="Genomic_DNA"/>
</dbReference>
<dbReference type="InterPro" id="IPR014729">
    <property type="entry name" value="Rossmann-like_a/b/a_fold"/>
</dbReference>
<evidence type="ECO:0000313" key="14">
    <source>
        <dbReference type="EMBL" id="CAF0816051.1"/>
    </source>
</evidence>
<feature type="domain" description="Phosphoadenosine phosphosulphate reductase" evidence="13">
    <location>
        <begin position="48"/>
        <end position="204"/>
    </location>
</feature>
<reference evidence="15" key="1">
    <citation type="submission" date="2021-02" db="EMBL/GenBank/DDBJ databases">
        <authorList>
            <person name="Nowell W R."/>
        </authorList>
    </citation>
    <scope>NUCLEOTIDE SEQUENCE</scope>
</reference>
<evidence type="ECO:0000256" key="2">
    <source>
        <dbReference type="ARBA" id="ARBA00012393"/>
    </source>
</evidence>
<keyword evidence="18" id="KW-1185">Reference proteome</keyword>
<dbReference type="EMBL" id="CAJOBC010000996">
    <property type="protein sequence ID" value="CAF3646166.1"/>
    <property type="molecule type" value="Genomic_DNA"/>
</dbReference>
<dbReference type="OrthoDB" id="270728at2759"/>
<dbReference type="Proteomes" id="UP000663829">
    <property type="component" value="Unassembled WGS sequence"/>
</dbReference>
<dbReference type="Gene3D" id="3.40.50.620">
    <property type="entry name" value="HUPs"/>
    <property type="match status" value="1"/>
</dbReference>
<evidence type="ECO:0000256" key="1">
    <source>
        <dbReference type="ARBA" id="ARBA00004726"/>
    </source>
</evidence>
<dbReference type="Proteomes" id="UP000682733">
    <property type="component" value="Unassembled WGS sequence"/>
</dbReference>
<evidence type="ECO:0000256" key="4">
    <source>
        <dbReference type="ARBA" id="ARBA00022643"/>
    </source>
</evidence>
<dbReference type="CDD" id="cd23948">
    <property type="entry name" value="FAD_synthase"/>
    <property type="match status" value="1"/>
</dbReference>
<keyword evidence="5" id="KW-0808">Transferase</keyword>
<dbReference type="Proteomes" id="UP000677228">
    <property type="component" value="Unassembled WGS sequence"/>
</dbReference>
<keyword evidence="8" id="KW-0274">FAD</keyword>
<dbReference type="SUPFAM" id="SSF52402">
    <property type="entry name" value="Adenine nucleotide alpha hydrolases-like"/>
    <property type="match status" value="1"/>
</dbReference>
<sequence length="238" mass="27730">MTIESNNITCSDLYEDYIEKHKTDFSTKLLHSLNVLNECLHRYDPSQITVGFNGGKDCTLVLNLYSYVLKRRYSSSSSPPKLRALFIRNHQQFEVMDSFIHDCVQKYNIDLITIDGRFREALSKLKVIDPQIQCVIMGSRKTDPNSSTLNDFSPTDSDWPSYMRCNPILHYTYKDVWTFLRLFQISYCSIYDEGFTSLGNKDVTVKNIKLKYQTENGVEQYKPAYMLDDEVSERDGRI</sequence>
<evidence type="ECO:0000313" key="15">
    <source>
        <dbReference type="EMBL" id="CAF0858502.1"/>
    </source>
</evidence>
<evidence type="ECO:0000256" key="12">
    <source>
        <dbReference type="ARBA" id="ARBA00049494"/>
    </source>
</evidence>